<protein>
    <submittedName>
        <fullName evidence="1">Uncharacterized protein</fullName>
    </submittedName>
</protein>
<dbReference type="AlphaFoldDB" id="A0A835RAR1"/>
<organism evidence="1 2">
    <name type="scientific">Vanilla planifolia</name>
    <name type="common">Vanilla</name>
    <dbReference type="NCBI Taxonomy" id="51239"/>
    <lineage>
        <taxon>Eukaryota</taxon>
        <taxon>Viridiplantae</taxon>
        <taxon>Streptophyta</taxon>
        <taxon>Embryophyta</taxon>
        <taxon>Tracheophyta</taxon>
        <taxon>Spermatophyta</taxon>
        <taxon>Magnoliopsida</taxon>
        <taxon>Liliopsida</taxon>
        <taxon>Asparagales</taxon>
        <taxon>Orchidaceae</taxon>
        <taxon>Vanilloideae</taxon>
        <taxon>Vanilleae</taxon>
        <taxon>Vanilla</taxon>
    </lineage>
</organism>
<sequence length="112" mass="12319">MYSSLQSPSATGTLSATRERIPFACPSITPRQLYIPLPSATLFQILIVRSPDPLTTKSPTQTRERIALSCPRSSQVTAMYSAVPSLSHTRIDRSQAPEYSADPTHWLVTMSP</sequence>
<evidence type="ECO:0000313" key="2">
    <source>
        <dbReference type="Proteomes" id="UP000639772"/>
    </source>
</evidence>
<name>A0A835RAR1_VANPL</name>
<proteinExistence type="predicted"/>
<comment type="caution">
    <text evidence="1">The sequence shown here is derived from an EMBL/GenBank/DDBJ whole genome shotgun (WGS) entry which is preliminary data.</text>
</comment>
<evidence type="ECO:0000313" key="1">
    <source>
        <dbReference type="EMBL" id="KAG0487594.1"/>
    </source>
</evidence>
<dbReference type="EMBL" id="JADCNM010000004">
    <property type="protein sequence ID" value="KAG0487594.1"/>
    <property type="molecule type" value="Genomic_DNA"/>
</dbReference>
<accession>A0A835RAR1</accession>
<gene>
    <name evidence="1" type="ORF">HPP92_009689</name>
</gene>
<reference evidence="1 2" key="1">
    <citation type="journal article" date="2020" name="Nat. Food">
        <title>A phased Vanilla planifolia genome enables genetic improvement of flavour and production.</title>
        <authorList>
            <person name="Hasing T."/>
            <person name="Tang H."/>
            <person name="Brym M."/>
            <person name="Khazi F."/>
            <person name="Huang T."/>
            <person name="Chambers A.H."/>
        </authorList>
    </citation>
    <scope>NUCLEOTIDE SEQUENCE [LARGE SCALE GENOMIC DNA]</scope>
    <source>
        <tissue evidence="1">Leaf</tissue>
    </source>
</reference>
<dbReference type="Proteomes" id="UP000639772">
    <property type="component" value="Unassembled WGS sequence"/>
</dbReference>